<feature type="region of interest" description="Disordered" evidence="1">
    <location>
        <begin position="26"/>
        <end position="50"/>
    </location>
</feature>
<keyword evidence="5" id="KW-0378">Hydrolase</keyword>
<feature type="domain" description="Peptidase S12 Pab87-related C-terminal" evidence="4">
    <location>
        <begin position="436"/>
        <end position="515"/>
    </location>
</feature>
<dbReference type="Proteomes" id="UP001275440">
    <property type="component" value="Unassembled WGS sequence"/>
</dbReference>
<reference evidence="5 6" key="1">
    <citation type="submission" date="2019-10" db="EMBL/GenBank/DDBJ databases">
        <title>Draft Genome Assembly of Rhodococcus zopfii DSM44189.</title>
        <authorList>
            <person name="Sutton J.M."/>
            <person name="Akob D.M."/>
            <person name="Bushman T.J."/>
        </authorList>
    </citation>
    <scope>NUCLEOTIDE SEQUENCE [LARGE SCALE GENOMIC DNA]</scope>
    <source>
        <strain evidence="5 6">DSM 44189</strain>
    </source>
</reference>
<keyword evidence="2" id="KW-0732">Signal</keyword>
<evidence type="ECO:0000259" key="4">
    <source>
        <dbReference type="Pfam" id="PF11954"/>
    </source>
</evidence>
<name>A0ABU3WQY0_9NOCA</name>
<dbReference type="SUPFAM" id="SSF56601">
    <property type="entry name" value="beta-lactamase/transpeptidase-like"/>
    <property type="match status" value="1"/>
</dbReference>
<evidence type="ECO:0000256" key="1">
    <source>
        <dbReference type="SAM" id="MobiDB-lite"/>
    </source>
</evidence>
<protein>
    <submittedName>
        <fullName evidence="5">Serine hydrolase</fullName>
    </submittedName>
</protein>
<dbReference type="Gene3D" id="2.40.128.600">
    <property type="match status" value="1"/>
</dbReference>
<accession>A0ABU3WQY0</accession>
<gene>
    <name evidence="5" type="ORF">F8M49_15755</name>
</gene>
<evidence type="ECO:0000313" key="6">
    <source>
        <dbReference type="Proteomes" id="UP001275440"/>
    </source>
</evidence>
<dbReference type="Pfam" id="PF00144">
    <property type="entry name" value="Beta-lactamase"/>
    <property type="match status" value="1"/>
</dbReference>
<feature type="domain" description="Beta-lactamase-related" evidence="3">
    <location>
        <begin position="65"/>
        <end position="404"/>
    </location>
</feature>
<dbReference type="Gene3D" id="3.40.710.10">
    <property type="entry name" value="DD-peptidase/beta-lactamase superfamily"/>
    <property type="match status" value="1"/>
</dbReference>
<evidence type="ECO:0000256" key="2">
    <source>
        <dbReference type="SAM" id="SignalP"/>
    </source>
</evidence>
<dbReference type="PROSITE" id="PS51257">
    <property type="entry name" value="PROKAR_LIPOPROTEIN"/>
    <property type="match status" value="1"/>
</dbReference>
<dbReference type="Pfam" id="PF11954">
    <property type="entry name" value="DUF3471"/>
    <property type="match status" value="1"/>
</dbReference>
<feature type="chain" id="PRO_5045843664" evidence="2">
    <location>
        <begin position="24"/>
        <end position="534"/>
    </location>
</feature>
<dbReference type="PANTHER" id="PTHR46825:SF15">
    <property type="entry name" value="BETA-LACTAMASE-RELATED DOMAIN-CONTAINING PROTEIN"/>
    <property type="match status" value="1"/>
</dbReference>
<organism evidence="5 6">
    <name type="scientific">Rhodococcus zopfii</name>
    <dbReference type="NCBI Taxonomy" id="43772"/>
    <lineage>
        <taxon>Bacteria</taxon>
        <taxon>Bacillati</taxon>
        <taxon>Actinomycetota</taxon>
        <taxon>Actinomycetes</taxon>
        <taxon>Mycobacteriales</taxon>
        <taxon>Nocardiaceae</taxon>
        <taxon>Rhodococcus</taxon>
    </lineage>
</organism>
<feature type="signal peptide" evidence="2">
    <location>
        <begin position="1"/>
        <end position="23"/>
    </location>
</feature>
<evidence type="ECO:0000259" key="3">
    <source>
        <dbReference type="Pfam" id="PF00144"/>
    </source>
</evidence>
<evidence type="ECO:0000313" key="5">
    <source>
        <dbReference type="EMBL" id="MDV2476416.1"/>
    </source>
</evidence>
<comment type="caution">
    <text evidence="5">The sequence shown here is derived from an EMBL/GenBank/DDBJ whole genome shotgun (WGS) entry which is preliminary data.</text>
</comment>
<dbReference type="InterPro" id="IPR001466">
    <property type="entry name" value="Beta-lactam-related"/>
</dbReference>
<dbReference type="InterPro" id="IPR012338">
    <property type="entry name" value="Beta-lactam/transpept-like"/>
</dbReference>
<dbReference type="InterPro" id="IPR050491">
    <property type="entry name" value="AmpC-like"/>
</dbReference>
<keyword evidence="6" id="KW-1185">Reference proteome</keyword>
<sequence length="534" mass="56219">MRAFHRFALGAVLALAASTTACVSIDTSARDRPPSRPAQTSGLTPDRVAGVPIPDGQIDDAVAQLDDLAQQLLDRTGIPGMAVAVVHGGETVYAKGFGVRAAGSDDPVDVDTVFQLASMSKPVGATVVAQQVGDGTVGWDTPVIEHLPAFALADPYVTEQVTVGDLYAHRSGLPDHAGDELEDLGYDRTQVLERLRLLPLSPFRITYDYTNFGVTAAAQSVADAAGADWADLSRRVLYEPLGMSSTSSRFQDFTERDNRAPGHILVDGQYVAREVRDPDAQSPAGGVSSSVNDMAKWLTMLLADGQFGGRTVVDAKALQPALSPQVVSHAPGTPDARAGFYGYGFNVGTLASGRTSVGHAGAFALGVATAFTAVPSADVAIVTLTNAAPIGVPDTLNAEFVDLVQFGEIREDWAGLYKQAYSGYADPKGALVGQAPPADPARAKPLGDYTGTYGNPYFGPARIDERDGGLLLTIGPREQTYPLTHRDGDVFTFEVTGENAPDGTISTATFTPDTVTFEYWDTDGLGTFTREGTS</sequence>
<dbReference type="EMBL" id="WBMO01000001">
    <property type="protein sequence ID" value="MDV2476416.1"/>
    <property type="molecule type" value="Genomic_DNA"/>
</dbReference>
<proteinExistence type="predicted"/>
<dbReference type="GO" id="GO:0016787">
    <property type="term" value="F:hydrolase activity"/>
    <property type="evidence" value="ECO:0007669"/>
    <property type="project" value="UniProtKB-KW"/>
</dbReference>
<dbReference type="PANTHER" id="PTHR46825">
    <property type="entry name" value="D-ALANYL-D-ALANINE-CARBOXYPEPTIDASE/ENDOPEPTIDASE AMPH"/>
    <property type="match status" value="1"/>
</dbReference>
<dbReference type="InterPro" id="IPR021860">
    <property type="entry name" value="Peptidase_S12_Pab87-rel_C"/>
</dbReference>